<dbReference type="CDD" id="cd16936">
    <property type="entry name" value="HATPase_RsbW-like"/>
    <property type="match status" value="1"/>
</dbReference>
<accession>A0A517ZBY2</accession>
<dbReference type="Gene3D" id="3.30.565.10">
    <property type="entry name" value="Histidine kinase-like ATPase, C-terminal domain"/>
    <property type="match status" value="1"/>
</dbReference>
<dbReference type="Proteomes" id="UP000320496">
    <property type="component" value="Chromosome"/>
</dbReference>
<dbReference type="OrthoDB" id="9792240at2"/>
<dbReference type="PANTHER" id="PTHR35526:SF3">
    <property type="entry name" value="ANTI-SIGMA-F FACTOR RSBW"/>
    <property type="match status" value="1"/>
</dbReference>
<dbReference type="PANTHER" id="PTHR35526">
    <property type="entry name" value="ANTI-SIGMA-F FACTOR RSBW-RELATED"/>
    <property type="match status" value="1"/>
</dbReference>
<gene>
    <name evidence="4" type="primary">spoIIAB</name>
    <name evidence="4" type="ORF">Mal4_43700</name>
</gene>
<protein>
    <submittedName>
        <fullName evidence="4">Anti-sigma F factor</fullName>
        <ecNumber evidence="4">2.7.11.1</ecNumber>
    </submittedName>
</protein>
<dbReference type="InterPro" id="IPR036890">
    <property type="entry name" value="HATPase_C_sf"/>
</dbReference>
<keyword evidence="1" id="KW-0723">Serine/threonine-protein kinase</keyword>
<keyword evidence="5" id="KW-1185">Reference proteome</keyword>
<evidence type="ECO:0000256" key="1">
    <source>
        <dbReference type="ARBA" id="ARBA00022527"/>
    </source>
</evidence>
<feature type="domain" description="Histidine kinase/HSP90-like ATPase" evidence="3">
    <location>
        <begin position="19"/>
        <end position="133"/>
    </location>
</feature>
<dbReference type="InterPro" id="IPR003594">
    <property type="entry name" value="HATPase_dom"/>
</dbReference>
<dbReference type="RefSeq" id="WP_145371143.1">
    <property type="nucleotide sequence ID" value="NZ_CP036275.1"/>
</dbReference>
<dbReference type="AlphaFoldDB" id="A0A517ZBY2"/>
<keyword evidence="1" id="KW-0418">Kinase</keyword>
<dbReference type="Pfam" id="PF13581">
    <property type="entry name" value="HATPase_c_2"/>
    <property type="match status" value="1"/>
</dbReference>
<reference evidence="4 5" key="1">
    <citation type="submission" date="2019-02" db="EMBL/GenBank/DDBJ databases">
        <title>Deep-cultivation of Planctomycetes and their phenomic and genomic characterization uncovers novel biology.</title>
        <authorList>
            <person name="Wiegand S."/>
            <person name="Jogler M."/>
            <person name="Boedeker C."/>
            <person name="Pinto D."/>
            <person name="Vollmers J."/>
            <person name="Rivas-Marin E."/>
            <person name="Kohn T."/>
            <person name="Peeters S.H."/>
            <person name="Heuer A."/>
            <person name="Rast P."/>
            <person name="Oberbeckmann S."/>
            <person name="Bunk B."/>
            <person name="Jeske O."/>
            <person name="Meyerdierks A."/>
            <person name="Storesund J.E."/>
            <person name="Kallscheuer N."/>
            <person name="Luecker S."/>
            <person name="Lage O.M."/>
            <person name="Pohl T."/>
            <person name="Merkel B.J."/>
            <person name="Hornburger P."/>
            <person name="Mueller R.-W."/>
            <person name="Bruemmer F."/>
            <person name="Labrenz M."/>
            <person name="Spormann A.M."/>
            <person name="Op den Camp H."/>
            <person name="Overmann J."/>
            <person name="Amann R."/>
            <person name="Jetten M.S.M."/>
            <person name="Mascher T."/>
            <person name="Medema M.H."/>
            <person name="Devos D.P."/>
            <person name="Kaster A.-K."/>
            <person name="Ovreas L."/>
            <person name="Rohde M."/>
            <person name="Galperin M.Y."/>
            <person name="Jogler C."/>
        </authorList>
    </citation>
    <scope>NUCLEOTIDE SEQUENCE [LARGE SCALE GENOMIC DNA]</scope>
    <source>
        <strain evidence="4 5">Mal4</strain>
    </source>
</reference>
<dbReference type="SUPFAM" id="SSF55874">
    <property type="entry name" value="ATPase domain of HSP90 chaperone/DNA topoisomerase II/histidine kinase"/>
    <property type="match status" value="1"/>
</dbReference>
<dbReference type="EMBL" id="CP036275">
    <property type="protein sequence ID" value="QDU40016.1"/>
    <property type="molecule type" value="Genomic_DNA"/>
</dbReference>
<proteinExistence type="predicted"/>
<organism evidence="4 5">
    <name type="scientific">Maioricimonas rarisocia</name>
    <dbReference type="NCBI Taxonomy" id="2528026"/>
    <lineage>
        <taxon>Bacteria</taxon>
        <taxon>Pseudomonadati</taxon>
        <taxon>Planctomycetota</taxon>
        <taxon>Planctomycetia</taxon>
        <taxon>Planctomycetales</taxon>
        <taxon>Planctomycetaceae</taxon>
        <taxon>Maioricimonas</taxon>
    </lineage>
</organism>
<dbReference type="GO" id="GO:0004674">
    <property type="term" value="F:protein serine/threonine kinase activity"/>
    <property type="evidence" value="ECO:0007669"/>
    <property type="project" value="UniProtKB-KW"/>
</dbReference>
<dbReference type="EC" id="2.7.11.1" evidence="4"/>
<evidence type="ECO:0000259" key="3">
    <source>
        <dbReference type="Pfam" id="PF13581"/>
    </source>
</evidence>
<keyword evidence="4" id="KW-0808">Transferase</keyword>
<evidence type="ECO:0000256" key="2">
    <source>
        <dbReference type="SAM" id="MobiDB-lite"/>
    </source>
</evidence>
<sequence>MSEPERFDVTIPSETAAGQAVQERIIGLLESRSYPDRDVFGVRLALEEAIVNAIKHGNGFDPEKSVQISCEVDDERVLVTIEDQGEGFDPEDVPDPTAEENLERPSGRGIMLMKAFMTSVEYGAGGNRVRLTKIRGNGSGEED</sequence>
<evidence type="ECO:0000313" key="5">
    <source>
        <dbReference type="Proteomes" id="UP000320496"/>
    </source>
</evidence>
<evidence type="ECO:0000313" key="4">
    <source>
        <dbReference type="EMBL" id="QDU40016.1"/>
    </source>
</evidence>
<dbReference type="InterPro" id="IPR050267">
    <property type="entry name" value="Anti-sigma-factor_SerPK"/>
</dbReference>
<feature type="compositionally biased region" description="Acidic residues" evidence="2">
    <location>
        <begin position="85"/>
        <end position="100"/>
    </location>
</feature>
<dbReference type="KEGG" id="mri:Mal4_43700"/>
<feature type="region of interest" description="Disordered" evidence="2">
    <location>
        <begin position="85"/>
        <end position="105"/>
    </location>
</feature>
<name>A0A517ZBY2_9PLAN</name>